<reference evidence="1" key="1">
    <citation type="submission" date="2009-10" db="EMBL/GenBank/DDBJ databases">
        <authorList>
            <consortium name="Los Alamos National Laboratory (LANL)"/>
            <consortium name="National Microbial Pathogen Data Resource (NMPDR)"/>
            <person name="Munk A.C."/>
            <person name="Tapia R."/>
            <person name="Green L."/>
            <person name="Rogers Y."/>
            <person name="Detter J.C."/>
            <person name="Bruce D."/>
            <person name="Brettin T.S."/>
            <person name="Colwell R."/>
            <person name="Huq A."/>
            <person name="Grim C.J."/>
            <person name="Hasan N.A."/>
            <person name="Vonstein V."/>
            <person name="Bartels D."/>
        </authorList>
    </citation>
    <scope>NUCLEOTIDE SEQUENCE</scope>
    <source>
        <strain evidence="1">EX25</strain>
    </source>
</reference>
<accession>A0ACA6QNI2</accession>
<dbReference type="EMBL" id="CP001805">
    <property type="protein sequence ID" value="ACY52033.1"/>
    <property type="molecule type" value="Genomic_DNA"/>
</dbReference>
<keyword evidence="2" id="KW-1185">Reference proteome</keyword>
<evidence type="ECO:0000313" key="1">
    <source>
        <dbReference type="EMBL" id="ACY52033.1"/>
    </source>
</evidence>
<sequence length="40" mass="4539">MAVGWANDDSVSQQIQHIIDERVKTVNFDSFAFLVNNETV</sequence>
<proteinExistence type="predicted"/>
<gene>
    <name evidence="1" type="ordered locus">VEA_003873</name>
</gene>
<evidence type="ECO:0000313" key="2">
    <source>
        <dbReference type="Proteomes" id="UP000002571"/>
    </source>
</evidence>
<organism evidence="1 2">
    <name type="scientific">Vibrio antiquarius (strain Ex25)</name>
    <dbReference type="NCBI Taxonomy" id="150340"/>
    <lineage>
        <taxon>Bacteria</taxon>
        <taxon>Pseudomonadati</taxon>
        <taxon>Pseudomonadota</taxon>
        <taxon>Gammaproteobacteria</taxon>
        <taxon>Vibrionales</taxon>
        <taxon>Vibrionaceae</taxon>
        <taxon>Vibrio</taxon>
        <taxon>Vibrio diabolicus subgroup</taxon>
    </lineage>
</organism>
<name>A0ACA6QNI2_VIBAE</name>
<protein>
    <submittedName>
        <fullName evidence="1">Uncharacterized protein</fullName>
    </submittedName>
</protein>
<dbReference type="Proteomes" id="UP000002571">
    <property type="component" value="Chromosome 1"/>
</dbReference>